<evidence type="ECO:0000313" key="4">
    <source>
        <dbReference type="Proteomes" id="UP000521943"/>
    </source>
</evidence>
<organism evidence="2 4">
    <name type="scientific">Ephemerocybe angulata</name>
    <dbReference type="NCBI Taxonomy" id="980116"/>
    <lineage>
        <taxon>Eukaryota</taxon>
        <taxon>Fungi</taxon>
        <taxon>Dikarya</taxon>
        <taxon>Basidiomycota</taxon>
        <taxon>Agaricomycotina</taxon>
        <taxon>Agaricomycetes</taxon>
        <taxon>Agaricomycetidae</taxon>
        <taxon>Agaricales</taxon>
        <taxon>Agaricineae</taxon>
        <taxon>Psathyrellaceae</taxon>
        <taxon>Ephemerocybe</taxon>
    </lineage>
</organism>
<dbReference type="AlphaFoldDB" id="A0A8H6M3V0"/>
<accession>A0A8H6M3V0</accession>
<dbReference type="EMBL" id="JACGCI010000052">
    <property type="protein sequence ID" value="KAF6751236.1"/>
    <property type="molecule type" value="Genomic_DNA"/>
</dbReference>
<dbReference type="EMBL" id="JACGCI010000019">
    <property type="protein sequence ID" value="KAF6758417.1"/>
    <property type="molecule type" value="Genomic_DNA"/>
</dbReference>
<feature type="compositionally biased region" description="Polar residues" evidence="1">
    <location>
        <begin position="190"/>
        <end position="206"/>
    </location>
</feature>
<protein>
    <submittedName>
        <fullName evidence="2">Uncharacterized protein</fullName>
    </submittedName>
</protein>
<evidence type="ECO:0000313" key="3">
    <source>
        <dbReference type="EMBL" id="KAF6758417.1"/>
    </source>
</evidence>
<comment type="caution">
    <text evidence="2">The sequence shown here is derived from an EMBL/GenBank/DDBJ whole genome shotgun (WGS) entry which is preliminary data.</text>
</comment>
<gene>
    <name evidence="3" type="ORF">DFP72DRAFT_194141</name>
    <name evidence="2" type="ORF">DFP72DRAFT_501457</name>
</gene>
<keyword evidence="4" id="KW-1185">Reference proteome</keyword>
<name>A0A8H6M3V0_9AGAR</name>
<evidence type="ECO:0000256" key="1">
    <source>
        <dbReference type="SAM" id="MobiDB-lite"/>
    </source>
</evidence>
<proteinExistence type="predicted"/>
<reference evidence="2 4" key="1">
    <citation type="submission" date="2020-07" db="EMBL/GenBank/DDBJ databases">
        <title>Comparative genomics of pyrophilous fungi reveals a link between fire events and developmental genes.</title>
        <authorList>
            <consortium name="DOE Joint Genome Institute"/>
            <person name="Steindorff A.S."/>
            <person name="Carver A."/>
            <person name="Calhoun S."/>
            <person name="Stillman K."/>
            <person name="Liu H."/>
            <person name="Lipzen A."/>
            <person name="Pangilinan J."/>
            <person name="Labutti K."/>
            <person name="Bruns T.D."/>
            <person name="Grigoriev I.V."/>
        </authorList>
    </citation>
    <scope>NUCLEOTIDE SEQUENCE [LARGE SCALE GENOMIC DNA]</scope>
    <source>
        <strain evidence="2 4">CBS 144469</strain>
    </source>
</reference>
<evidence type="ECO:0000313" key="2">
    <source>
        <dbReference type="EMBL" id="KAF6751236.1"/>
    </source>
</evidence>
<feature type="compositionally biased region" description="Basic and acidic residues" evidence="1">
    <location>
        <begin position="130"/>
        <end position="144"/>
    </location>
</feature>
<feature type="region of interest" description="Disordered" evidence="1">
    <location>
        <begin position="187"/>
        <end position="233"/>
    </location>
</feature>
<feature type="compositionally biased region" description="Basic residues" evidence="1">
    <location>
        <begin position="151"/>
        <end position="160"/>
    </location>
</feature>
<feature type="region of interest" description="Disordered" evidence="1">
    <location>
        <begin position="271"/>
        <end position="319"/>
    </location>
</feature>
<feature type="region of interest" description="Disordered" evidence="1">
    <location>
        <begin position="110"/>
        <end position="160"/>
    </location>
</feature>
<dbReference type="Proteomes" id="UP000521943">
    <property type="component" value="Unassembled WGS sequence"/>
</dbReference>
<feature type="compositionally biased region" description="Basic and acidic residues" evidence="1">
    <location>
        <begin position="274"/>
        <end position="283"/>
    </location>
</feature>
<sequence>MSTNNTKDPEGCRKVASSICFQELQQQSGEAGNDKALDIIHSLEHEVFVQGVYSELKALRGRESLLEQKVGRLERESIAQRKTIETLETDLHDVLLAMKNLASDMSTSLSDMAQVTNSRDVRGGRQSVSRRNDTRVTPSKREGSGESTLYPRKKVAKQRKVTAGESLGVGNLSTVVFTVAADMKLGVQGDSGSSGAVEKATTSNGMSDLDESPTLRQGSSDPANGDTRVESHLEETQTWCHKVHDPSKVTSNSVDTFLIPAYTSIDGETCGELSSKENTPHQDEDTDISGMFDSEENSWRQELEYPQATSDSDFHPNPVLVITSNRSSRRTEFRIDAQSEMV</sequence>